<keyword evidence="1" id="KW-0812">Transmembrane</keyword>
<dbReference type="Proteomes" id="UP000053239">
    <property type="component" value="Unassembled WGS sequence"/>
</dbReference>
<organism evidence="2 3">
    <name type="scientific">Plasmodium vivax North Korean</name>
    <dbReference type="NCBI Taxonomy" id="1035514"/>
    <lineage>
        <taxon>Eukaryota</taxon>
        <taxon>Sar</taxon>
        <taxon>Alveolata</taxon>
        <taxon>Apicomplexa</taxon>
        <taxon>Aconoidasida</taxon>
        <taxon>Haemosporida</taxon>
        <taxon>Plasmodiidae</taxon>
        <taxon>Plasmodium</taxon>
        <taxon>Plasmodium (Plasmodium)</taxon>
    </lineage>
</organism>
<evidence type="ECO:0000313" key="2">
    <source>
        <dbReference type="EMBL" id="KMZ96131.1"/>
    </source>
</evidence>
<evidence type="ECO:0000256" key="1">
    <source>
        <dbReference type="SAM" id="Phobius"/>
    </source>
</evidence>
<feature type="transmembrane region" description="Helical" evidence="1">
    <location>
        <begin position="215"/>
        <end position="235"/>
    </location>
</feature>
<sequence>MIRNFFRIMQKNNNRHISFNEEFFMFANSLVISKKSSVALGKIALRSLAKYENMNELKRTLLEDSINNGENYILIKVIESMPTYEQLKQSSPSNMEAYLKSYKSRYKNKKGLRKLDCYYEKNMFKEINKIEKLLEQKNITKGRIKKKIYKKYGLPLILLTLLPLFALIIPVKKIGRRHFDKKCTYIFSKGNGGKKFLGYGHRECKFEQLTDNYTMYIFLFISIFIVISFIIYNYIKVMKYRRIKAGMSK</sequence>
<gene>
    <name evidence="2" type="ORF">PVNG_06027</name>
</gene>
<accession>A0A0J9TLW7</accession>
<name>A0A0J9TLW7_PLAVI</name>
<feature type="transmembrane region" description="Helical" evidence="1">
    <location>
        <begin position="152"/>
        <end position="171"/>
    </location>
</feature>
<evidence type="ECO:0000313" key="3">
    <source>
        <dbReference type="Proteomes" id="UP000053239"/>
    </source>
</evidence>
<proteinExistence type="predicted"/>
<keyword evidence="1" id="KW-1133">Transmembrane helix</keyword>
<protein>
    <submittedName>
        <fullName evidence="2">Uncharacterized protein</fullName>
    </submittedName>
</protein>
<reference evidence="2 3" key="1">
    <citation type="submission" date="2011-09" db="EMBL/GenBank/DDBJ databases">
        <title>The Genome Sequence of Plasmodium vivax North Korean.</title>
        <authorList>
            <consortium name="The Broad Institute Genome Sequencing Platform"/>
            <consortium name="The Broad Institute Genome Sequencing Center for Infectious Disease"/>
            <person name="Neafsey D."/>
            <person name="Carlton J."/>
            <person name="Barnwell J."/>
            <person name="Collins W."/>
            <person name="Escalante A."/>
            <person name="Mullikin J."/>
            <person name="Saul A."/>
            <person name="Guigo R."/>
            <person name="Camara F."/>
            <person name="Young S.K."/>
            <person name="Zeng Q."/>
            <person name="Gargeya S."/>
            <person name="Fitzgerald M."/>
            <person name="Haas B."/>
            <person name="Abouelleil A."/>
            <person name="Alvarado L."/>
            <person name="Arachchi H.M."/>
            <person name="Berlin A."/>
            <person name="Brown A."/>
            <person name="Chapman S.B."/>
            <person name="Chen Z."/>
            <person name="Dunbar C."/>
            <person name="Freedman E."/>
            <person name="Gearin G."/>
            <person name="Gellesch M."/>
            <person name="Goldberg J."/>
            <person name="Griggs A."/>
            <person name="Gujja S."/>
            <person name="Heiman D."/>
            <person name="Howarth C."/>
            <person name="Larson L."/>
            <person name="Lui A."/>
            <person name="MacDonald P.J.P."/>
            <person name="Montmayeur A."/>
            <person name="Murphy C."/>
            <person name="Neiman D."/>
            <person name="Pearson M."/>
            <person name="Priest M."/>
            <person name="Roberts A."/>
            <person name="Saif S."/>
            <person name="Shea T."/>
            <person name="Shenoy N."/>
            <person name="Sisk P."/>
            <person name="Stolte C."/>
            <person name="Sykes S."/>
            <person name="Wortman J."/>
            <person name="Nusbaum C."/>
            <person name="Birren B."/>
        </authorList>
    </citation>
    <scope>NUCLEOTIDE SEQUENCE [LARGE SCALE GENOMIC DNA]</scope>
    <source>
        <strain evidence="2 3">North Korean</strain>
    </source>
</reference>
<keyword evidence="1" id="KW-0472">Membrane</keyword>
<dbReference type="AlphaFoldDB" id="A0A0J9TLW7"/>
<dbReference type="Pfam" id="PF12420">
    <property type="entry name" value="DUF3671"/>
    <property type="match status" value="1"/>
</dbReference>
<dbReference type="InterPro" id="IPR022139">
    <property type="entry name" value="Fam-L/Fam-M-like_plasmodium"/>
</dbReference>
<dbReference type="EMBL" id="KQ235657">
    <property type="protein sequence ID" value="KMZ96131.1"/>
    <property type="molecule type" value="Genomic_DNA"/>
</dbReference>